<keyword evidence="3" id="KW-0804">Transcription</keyword>
<keyword evidence="6" id="KW-1185">Reference proteome</keyword>
<reference evidence="5 6" key="1">
    <citation type="submission" date="2020-05" db="EMBL/GenBank/DDBJ databases">
        <title>Draft genome sequence of Mycobacterium hippocampi DL, isolated from European seabass, Dicentrarchus labrax, reared in fish farms.</title>
        <authorList>
            <person name="Stathopoulou P."/>
            <person name="Asimakis E."/>
            <person name="Tzokas K."/>
            <person name="Batargias C."/>
            <person name="Tsiamis G."/>
        </authorList>
    </citation>
    <scope>NUCLEOTIDE SEQUENCE [LARGE SCALE GENOMIC DNA]</scope>
    <source>
        <strain evidence="5 6">DL</strain>
    </source>
</reference>
<dbReference type="Pfam" id="PF00392">
    <property type="entry name" value="GntR"/>
    <property type="match status" value="1"/>
</dbReference>
<dbReference type="AlphaFoldDB" id="A0A850PRE7"/>
<dbReference type="InterPro" id="IPR008920">
    <property type="entry name" value="TF_FadR/GntR_C"/>
</dbReference>
<dbReference type="InterPro" id="IPR036388">
    <property type="entry name" value="WH-like_DNA-bd_sf"/>
</dbReference>
<evidence type="ECO:0000259" key="4">
    <source>
        <dbReference type="PROSITE" id="PS50949"/>
    </source>
</evidence>
<dbReference type="PROSITE" id="PS50949">
    <property type="entry name" value="HTH_GNTR"/>
    <property type="match status" value="1"/>
</dbReference>
<protein>
    <submittedName>
        <fullName evidence="5">Transcriptional regulator, GntR family</fullName>
    </submittedName>
</protein>
<feature type="domain" description="HTH gntR-type" evidence="4">
    <location>
        <begin position="14"/>
        <end position="81"/>
    </location>
</feature>
<name>A0A850PRE7_9MYCO</name>
<keyword evidence="2" id="KW-0238">DNA-binding</keyword>
<dbReference type="GO" id="GO:0003700">
    <property type="term" value="F:DNA-binding transcription factor activity"/>
    <property type="evidence" value="ECO:0007669"/>
    <property type="project" value="InterPro"/>
</dbReference>
<dbReference type="EMBL" id="JABFYL010000048">
    <property type="protein sequence ID" value="NVN53122.1"/>
    <property type="molecule type" value="Genomic_DNA"/>
</dbReference>
<sequence>MKPQASADRKRGPLRLSDLAAAHVRELIVSGQLPAGEYIRPETVADDLGISATPAREGLLLLQTEGFLTIEPRRGFSVTALSSEDIRDIYDAQAMLGGELTARAARVISPELVDQLEGIQAELEQAASDKDYESVERLNHRFHETIYRLAGARKIRWLIKTTLAYAPRKFFAAVEGWPEASAQDHRAIIEHLRSGDEEAARAAMAHHVRKAGALLAEHLGASGTLG</sequence>
<dbReference type="SUPFAM" id="SSF46785">
    <property type="entry name" value="Winged helix' DNA-binding domain"/>
    <property type="match status" value="1"/>
</dbReference>
<dbReference type="RefSeq" id="WP_178361342.1">
    <property type="nucleotide sequence ID" value="NZ_JABFYL010000048.1"/>
</dbReference>
<dbReference type="Proteomes" id="UP000570517">
    <property type="component" value="Unassembled WGS sequence"/>
</dbReference>
<accession>A0A850PRE7</accession>
<dbReference type="PANTHER" id="PTHR43537:SF24">
    <property type="entry name" value="GLUCONATE OPERON TRANSCRIPTIONAL REPRESSOR"/>
    <property type="match status" value="1"/>
</dbReference>
<dbReference type="PANTHER" id="PTHR43537">
    <property type="entry name" value="TRANSCRIPTIONAL REGULATOR, GNTR FAMILY"/>
    <property type="match status" value="1"/>
</dbReference>
<dbReference type="InterPro" id="IPR036390">
    <property type="entry name" value="WH_DNA-bd_sf"/>
</dbReference>
<evidence type="ECO:0000256" key="1">
    <source>
        <dbReference type="ARBA" id="ARBA00023015"/>
    </source>
</evidence>
<dbReference type="Gene3D" id="1.20.120.530">
    <property type="entry name" value="GntR ligand-binding domain-like"/>
    <property type="match status" value="1"/>
</dbReference>
<dbReference type="SMART" id="SM00895">
    <property type="entry name" value="FCD"/>
    <property type="match status" value="1"/>
</dbReference>
<dbReference type="SUPFAM" id="SSF48008">
    <property type="entry name" value="GntR ligand-binding domain-like"/>
    <property type="match status" value="1"/>
</dbReference>
<dbReference type="Gene3D" id="1.10.10.10">
    <property type="entry name" value="Winged helix-like DNA-binding domain superfamily/Winged helix DNA-binding domain"/>
    <property type="match status" value="1"/>
</dbReference>
<evidence type="ECO:0000256" key="3">
    <source>
        <dbReference type="ARBA" id="ARBA00023163"/>
    </source>
</evidence>
<dbReference type="InterPro" id="IPR000524">
    <property type="entry name" value="Tscrpt_reg_HTH_GntR"/>
</dbReference>
<comment type="caution">
    <text evidence="5">The sequence shown here is derived from an EMBL/GenBank/DDBJ whole genome shotgun (WGS) entry which is preliminary data.</text>
</comment>
<dbReference type="Pfam" id="PF07729">
    <property type="entry name" value="FCD"/>
    <property type="match status" value="1"/>
</dbReference>
<dbReference type="GO" id="GO:0003677">
    <property type="term" value="F:DNA binding"/>
    <property type="evidence" value="ECO:0007669"/>
    <property type="project" value="UniProtKB-KW"/>
</dbReference>
<evidence type="ECO:0000313" key="6">
    <source>
        <dbReference type="Proteomes" id="UP000570517"/>
    </source>
</evidence>
<evidence type="ECO:0000256" key="2">
    <source>
        <dbReference type="ARBA" id="ARBA00023125"/>
    </source>
</evidence>
<dbReference type="InterPro" id="IPR011711">
    <property type="entry name" value="GntR_C"/>
</dbReference>
<dbReference type="SMART" id="SM00345">
    <property type="entry name" value="HTH_GNTR"/>
    <property type="match status" value="1"/>
</dbReference>
<keyword evidence="1" id="KW-0805">Transcription regulation</keyword>
<proteinExistence type="predicted"/>
<gene>
    <name evidence="5" type="ORF">HLY00_5092</name>
</gene>
<evidence type="ECO:0000313" key="5">
    <source>
        <dbReference type="EMBL" id="NVN53122.1"/>
    </source>
</evidence>
<organism evidence="5 6">
    <name type="scientific">Mycolicibacterium hippocampi</name>
    <dbReference type="NCBI Taxonomy" id="659824"/>
    <lineage>
        <taxon>Bacteria</taxon>
        <taxon>Bacillati</taxon>
        <taxon>Actinomycetota</taxon>
        <taxon>Actinomycetes</taxon>
        <taxon>Mycobacteriales</taxon>
        <taxon>Mycobacteriaceae</taxon>
        <taxon>Mycolicibacterium</taxon>
    </lineage>
</organism>